<dbReference type="GO" id="GO:0006526">
    <property type="term" value="P:L-arginine biosynthetic process"/>
    <property type="evidence" value="ECO:0007669"/>
    <property type="project" value="TreeGrafter"/>
</dbReference>
<dbReference type="HAMAP" id="MF_01690">
    <property type="entry name" value="DapE"/>
    <property type="match status" value="1"/>
</dbReference>
<dbReference type="InterPro" id="IPR002933">
    <property type="entry name" value="Peptidase_M20"/>
</dbReference>
<dbReference type="EC" id="3.5.1.18" evidence="5 16"/>
<dbReference type="OrthoDB" id="9809784at2"/>
<dbReference type="CDD" id="cd03891">
    <property type="entry name" value="M20_DapE_proteobac"/>
    <property type="match status" value="1"/>
</dbReference>
<feature type="binding site" evidence="16">
    <location>
        <position position="66"/>
    </location>
    <ligand>
        <name>Zn(2+)</name>
        <dbReference type="ChEBI" id="CHEBI:29105"/>
        <label>1</label>
    </ligand>
</feature>
<feature type="active site" description="Proton acceptor" evidence="16">
    <location>
        <position position="133"/>
    </location>
</feature>
<evidence type="ECO:0000256" key="12">
    <source>
        <dbReference type="ARBA" id="ARBA00023154"/>
    </source>
</evidence>
<organism evidence="18 19">
    <name type="scientific">Buchnera aphidicola</name>
    <name type="common">Melanaphis sacchari</name>
    <dbReference type="NCBI Taxonomy" id="2173854"/>
    <lineage>
        <taxon>Bacteria</taxon>
        <taxon>Pseudomonadati</taxon>
        <taxon>Pseudomonadota</taxon>
        <taxon>Gammaproteobacteria</taxon>
        <taxon>Enterobacterales</taxon>
        <taxon>Erwiniaceae</taxon>
        <taxon>Buchnera</taxon>
    </lineage>
</organism>
<dbReference type="SUPFAM" id="SSF55031">
    <property type="entry name" value="Bacterial exopeptidase dimerisation domain"/>
    <property type="match status" value="1"/>
</dbReference>
<evidence type="ECO:0000256" key="2">
    <source>
        <dbReference type="ARBA" id="ARBA00005130"/>
    </source>
</evidence>
<name>A0A2U8DFT4_9GAMM</name>
<evidence type="ECO:0000259" key="17">
    <source>
        <dbReference type="Pfam" id="PF07687"/>
    </source>
</evidence>
<dbReference type="UniPathway" id="UPA00034">
    <property type="reaction ID" value="UER00021"/>
</dbReference>
<comment type="catalytic activity">
    <reaction evidence="15 16">
        <text>N-succinyl-(2S,6S)-2,6-diaminopimelate + H2O = (2S,6S)-2,6-diaminopimelate + succinate</text>
        <dbReference type="Rhea" id="RHEA:22608"/>
        <dbReference type="ChEBI" id="CHEBI:15377"/>
        <dbReference type="ChEBI" id="CHEBI:30031"/>
        <dbReference type="ChEBI" id="CHEBI:57609"/>
        <dbReference type="ChEBI" id="CHEBI:58087"/>
        <dbReference type="EC" id="3.5.1.18"/>
    </reaction>
</comment>
<keyword evidence="7 16" id="KW-0028">Amino-acid biosynthesis</keyword>
<keyword evidence="9 16" id="KW-0378">Hydrolase</keyword>
<feature type="binding site" evidence="16">
    <location>
        <position position="162"/>
    </location>
    <ligand>
        <name>Zn(2+)</name>
        <dbReference type="ChEBI" id="CHEBI:29105"/>
        <label>1</label>
    </ligand>
</feature>
<keyword evidence="12 16" id="KW-0457">Lysine biosynthesis</keyword>
<dbReference type="EMBL" id="CP029161">
    <property type="protein sequence ID" value="AWH90669.1"/>
    <property type="molecule type" value="Genomic_DNA"/>
</dbReference>
<evidence type="ECO:0000256" key="10">
    <source>
        <dbReference type="ARBA" id="ARBA00022833"/>
    </source>
</evidence>
<dbReference type="PROSITE" id="PS00758">
    <property type="entry name" value="ARGE_DAPE_CPG2_1"/>
    <property type="match status" value="1"/>
</dbReference>
<dbReference type="GO" id="GO:0019877">
    <property type="term" value="P:diaminopimelate biosynthetic process"/>
    <property type="evidence" value="ECO:0007669"/>
    <property type="project" value="UniProtKB-UniRule"/>
</dbReference>
<evidence type="ECO:0000256" key="6">
    <source>
        <dbReference type="ARBA" id="ARBA00022391"/>
    </source>
</evidence>
<evidence type="ECO:0000313" key="18">
    <source>
        <dbReference type="EMBL" id="AWH90669.1"/>
    </source>
</evidence>
<dbReference type="RefSeq" id="WP_158341445.1">
    <property type="nucleotide sequence ID" value="NZ_CP029161.1"/>
</dbReference>
<evidence type="ECO:0000256" key="11">
    <source>
        <dbReference type="ARBA" id="ARBA00022915"/>
    </source>
</evidence>
<evidence type="ECO:0000256" key="1">
    <source>
        <dbReference type="ARBA" id="ARBA00001941"/>
    </source>
</evidence>
<dbReference type="Gene3D" id="3.40.630.10">
    <property type="entry name" value="Zn peptidases"/>
    <property type="match status" value="2"/>
</dbReference>
<dbReference type="NCBIfam" id="TIGR01246">
    <property type="entry name" value="dapE_proteo"/>
    <property type="match status" value="1"/>
</dbReference>
<keyword evidence="10 16" id="KW-0862">Zinc</keyword>
<dbReference type="AlphaFoldDB" id="A0A2U8DFT4"/>
<dbReference type="GO" id="GO:0050897">
    <property type="term" value="F:cobalt ion binding"/>
    <property type="evidence" value="ECO:0007669"/>
    <property type="project" value="UniProtKB-UniRule"/>
</dbReference>
<keyword evidence="13 16" id="KW-0170">Cobalt</keyword>
<proteinExistence type="inferred from homology"/>
<dbReference type="InterPro" id="IPR036264">
    <property type="entry name" value="Bact_exopeptidase_dim_dom"/>
</dbReference>
<protein>
    <recommendedName>
        <fullName evidence="6 16">Succinyl-diaminopimelate desuccinylase</fullName>
        <shortName evidence="16">SDAP desuccinylase</shortName>
        <ecNumber evidence="5 16">3.5.1.18</ecNumber>
    </recommendedName>
    <alternativeName>
        <fullName evidence="14 16">N-succinyl-LL-2,6-diaminoheptanedioate amidohydrolase</fullName>
    </alternativeName>
</protein>
<evidence type="ECO:0000256" key="9">
    <source>
        <dbReference type="ARBA" id="ARBA00022801"/>
    </source>
</evidence>
<evidence type="ECO:0000256" key="15">
    <source>
        <dbReference type="ARBA" id="ARBA00051301"/>
    </source>
</evidence>
<evidence type="ECO:0000256" key="13">
    <source>
        <dbReference type="ARBA" id="ARBA00023285"/>
    </source>
</evidence>
<dbReference type="InterPro" id="IPR050072">
    <property type="entry name" value="Peptidase_M20A"/>
</dbReference>
<sequence>MISSIVELTKKLIRIPSISPQDLGCQDIMIDFFRNLDFKVTRVNVNNTKNFWATRGSGKTLAFAGHTDVVSPGEYSQWTNNPFDPVINHGFLFGRGASDMKGALAAMMIASERFIKKFPLYQGRLAFLITSDEESSALDGTKKVVDYLISKNDKIDYCIVGEPSSNVTIGDTIKNGRRGSITANLKIYGIQGHIAYPQLADNPIHKSLPIILKLLSVKLDHGDHFFSPSIVNISNIHSGEGSNNVIPGSLFVQFNFRFGISISENEIKSRFVKILKDSNINYSLEWYISGKPFLTKNGLLINKTIQSIKEFNDVQPILSTDGGTSDGRFIALMKSEIVELGLTNNSIHKINECVKVSDLKKLSLIYESIMKNLLVNIS</sequence>
<keyword evidence="8 16" id="KW-0479">Metal-binding</keyword>
<dbReference type="SUPFAM" id="SSF53187">
    <property type="entry name" value="Zn-dependent exopeptidases"/>
    <property type="match status" value="1"/>
</dbReference>
<dbReference type="InterPro" id="IPR005941">
    <property type="entry name" value="DapE_proteobac"/>
</dbReference>
<dbReference type="GO" id="GO:0009089">
    <property type="term" value="P:lysine biosynthetic process via diaminopimelate"/>
    <property type="evidence" value="ECO:0007669"/>
    <property type="project" value="UniProtKB-UniRule"/>
</dbReference>
<evidence type="ECO:0000256" key="7">
    <source>
        <dbReference type="ARBA" id="ARBA00022605"/>
    </source>
</evidence>
<feature type="active site" evidence="16">
    <location>
        <position position="68"/>
    </location>
</feature>
<evidence type="ECO:0000256" key="4">
    <source>
        <dbReference type="ARBA" id="ARBA00011738"/>
    </source>
</evidence>
<evidence type="ECO:0000256" key="16">
    <source>
        <dbReference type="HAMAP-Rule" id="MF_01690"/>
    </source>
</evidence>
<comment type="cofactor">
    <cofactor evidence="1">
        <name>Co(2+)</name>
        <dbReference type="ChEBI" id="CHEBI:48828"/>
    </cofactor>
</comment>
<dbReference type="Pfam" id="PF07687">
    <property type="entry name" value="M20_dimer"/>
    <property type="match status" value="1"/>
</dbReference>
<comment type="function">
    <text evidence="16">Catalyzes the hydrolysis of N-succinyl-L,L-diaminopimelic acid (SDAP), forming succinate and LL-2,6-diaminopimelate (DAP), an intermediate involved in the bacterial biosynthesis of lysine and meso-diaminopimelic acid, an essential component of bacterial cell walls.</text>
</comment>
<dbReference type="InterPro" id="IPR001261">
    <property type="entry name" value="ArgE/DapE_CS"/>
</dbReference>
<evidence type="ECO:0000256" key="3">
    <source>
        <dbReference type="ARBA" id="ARBA00006746"/>
    </source>
</evidence>
<feature type="binding site" evidence="16">
    <location>
        <position position="348"/>
    </location>
    <ligand>
        <name>Zn(2+)</name>
        <dbReference type="ChEBI" id="CHEBI:29105"/>
        <label>2</label>
    </ligand>
</feature>
<evidence type="ECO:0000256" key="14">
    <source>
        <dbReference type="ARBA" id="ARBA00031891"/>
    </source>
</evidence>
<dbReference type="NCBIfam" id="NF009557">
    <property type="entry name" value="PRK13009.1"/>
    <property type="match status" value="1"/>
</dbReference>
<dbReference type="Pfam" id="PF01546">
    <property type="entry name" value="Peptidase_M20"/>
    <property type="match status" value="1"/>
</dbReference>
<gene>
    <name evidence="16 18" type="primary">dapE</name>
    <name evidence="18" type="ORF">DD681_02575</name>
</gene>
<accession>A0A2U8DFT4</accession>
<keyword evidence="11 16" id="KW-0220">Diaminopimelate biosynthesis</keyword>
<dbReference type="GO" id="GO:0008270">
    <property type="term" value="F:zinc ion binding"/>
    <property type="evidence" value="ECO:0007669"/>
    <property type="project" value="UniProtKB-UniRule"/>
</dbReference>
<comment type="similarity">
    <text evidence="3 16">Belongs to the peptidase M20A family. DapE subfamily.</text>
</comment>
<evidence type="ECO:0000256" key="5">
    <source>
        <dbReference type="ARBA" id="ARBA00011921"/>
    </source>
</evidence>
<comment type="pathway">
    <text evidence="2 16">Amino-acid biosynthesis; L-lysine biosynthesis via DAP pathway; LL-2,6-diaminopimelate from (S)-tetrahydrodipicolinate (succinylase route): step 3/3.</text>
</comment>
<evidence type="ECO:0000256" key="8">
    <source>
        <dbReference type="ARBA" id="ARBA00022723"/>
    </source>
</evidence>
<dbReference type="PROSITE" id="PS00759">
    <property type="entry name" value="ARGE_DAPE_CPG2_2"/>
    <property type="match status" value="1"/>
</dbReference>
<comment type="subunit">
    <text evidence="4 16">Homodimer.</text>
</comment>
<dbReference type="GO" id="GO:0009014">
    <property type="term" value="F:succinyl-diaminopimelate desuccinylase activity"/>
    <property type="evidence" value="ECO:0007669"/>
    <property type="project" value="UniProtKB-UniRule"/>
</dbReference>
<dbReference type="Proteomes" id="UP000244884">
    <property type="component" value="Chromosome"/>
</dbReference>
<dbReference type="GO" id="GO:0008777">
    <property type="term" value="F:acetylornithine deacetylase activity"/>
    <property type="evidence" value="ECO:0007669"/>
    <property type="project" value="TreeGrafter"/>
</dbReference>
<feature type="binding site" evidence="16">
    <location>
        <position position="99"/>
    </location>
    <ligand>
        <name>Zn(2+)</name>
        <dbReference type="ChEBI" id="CHEBI:29105"/>
        <label>2</label>
    </ligand>
</feature>
<feature type="binding site" evidence="16">
    <location>
        <position position="134"/>
    </location>
    <ligand>
        <name>Zn(2+)</name>
        <dbReference type="ChEBI" id="CHEBI:29105"/>
        <label>2</label>
    </ligand>
</feature>
<feature type="domain" description="Peptidase M20 dimerisation" evidence="17">
    <location>
        <begin position="175"/>
        <end position="281"/>
    </location>
</feature>
<dbReference type="PANTHER" id="PTHR43808:SF31">
    <property type="entry name" value="N-ACETYL-L-CITRULLINE DEACETYLASE"/>
    <property type="match status" value="1"/>
</dbReference>
<dbReference type="PANTHER" id="PTHR43808">
    <property type="entry name" value="ACETYLORNITHINE DEACETYLASE"/>
    <property type="match status" value="1"/>
</dbReference>
<comment type="cofactor">
    <cofactor evidence="16">
        <name>Zn(2+)</name>
        <dbReference type="ChEBI" id="CHEBI:29105"/>
    </cofactor>
    <cofactor evidence="16">
        <name>Co(2+)</name>
        <dbReference type="ChEBI" id="CHEBI:48828"/>
    </cofactor>
    <text evidence="16">Binds 2 Zn(2+) or Co(2+) ions per subunit.</text>
</comment>
<dbReference type="InterPro" id="IPR011650">
    <property type="entry name" value="Peptidase_M20_dimer"/>
</dbReference>
<evidence type="ECO:0000313" key="19">
    <source>
        <dbReference type="Proteomes" id="UP000244884"/>
    </source>
</evidence>
<feature type="binding site" evidence="16">
    <location>
        <position position="99"/>
    </location>
    <ligand>
        <name>Zn(2+)</name>
        <dbReference type="ChEBI" id="CHEBI:29105"/>
        <label>1</label>
    </ligand>
</feature>
<reference evidence="18 19" key="1">
    <citation type="submission" date="2018-04" db="EMBL/GenBank/DDBJ databases">
        <title>Genome sequence of Buchnera aphidicola from Melaphis sacchari.</title>
        <authorList>
            <person name="Geib S.M."/>
            <person name="Palmer N.A."/>
            <person name="Sattler S.E."/>
            <person name="Sarath G."/>
        </authorList>
    </citation>
    <scope>NUCLEOTIDE SEQUENCE [LARGE SCALE GENOMIC DNA]</scope>
    <source>
        <strain evidence="18 19">LSU</strain>
    </source>
</reference>